<evidence type="ECO:0000313" key="2">
    <source>
        <dbReference type="WBParaSite" id="ES5_v2.g29818.t1"/>
    </source>
</evidence>
<organism evidence="1 2">
    <name type="scientific">Panagrolaimus sp. ES5</name>
    <dbReference type="NCBI Taxonomy" id="591445"/>
    <lineage>
        <taxon>Eukaryota</taxon>
        <taxon>Metazoa</taxon>
        <taxon>Ecdysozoa</taxon>
        <taxon>Nematoda</taxon>
        <taxon>Chromadorea</taxon>
        <taxon>Rhabditida</taxon>
        <taxon>Tylenchina</taxon>
        <taxon>Panagrolaimomorpha</taxon>
        <taxon>Panagrolaimoidea</taxon>
        <taxon>Panagrolaimidae</taxon>
        <taxon>Panagrolaimus</taxon>
    </lineage>
</organism>
<evidence type="ECO:0000313" key="1">
    <source>
        <dbReference type="Proteomes" id="UP000887579"/>
    </source>
</evidence>
<protein>
    <submittedName>
        <fullName evidence="2">Uncharacterized protein</fullName>
    </submittedName>
</protein>
<reference evidence="2" key="1">
    <citation type="submission" date="2022-11" db="UniProtKB">
        <authorList>
            <consortium name="WormBaseParasite"/>
        </authorList>
    </citation>
    <scope>IDENTIFICATION</scope>
</reference>
<dbReference type="WBParaSite" id="ES5_v2.g29818.t1">
    <property type="protein sequence ID" value="ES5_v2.g29818.t1"/>
    <property type="gene ID" value="ES5_v2.g29818"/>
</dbReference>
<proteinExistence type="predicted"/>
<accession>A0AC34GJJ4</accession>
<name>A0AC34GJJ4_9BILA</name>
<sequence>EKGRIDYEESMIALSCRCNQILLQMVYNDTLIRLP</sequence>
<dbReference type="Proteomes" id="UP000887579">
    <property type="component" value="Unplaced"/>
</dbReference>